<evidence type="ECO:0000256" key="1">
    <source>
        <dbReference type="SAM" id="MobiDB-lite"/>
    </source>
</evidence>
<dbReference type="AlphaFoldDB" id="A0AAW0IHN0"/>
<evidence type="ECO:0000313" key="2">
    <source>
        <dbReference type="EMBL" id="KAK7813786.1"/>
    </source>
</evidence>
<keyword evidence="3" id="KW-1185">Reference proteome</keyword>
<dbReference type="EMBL" id="JBBHLL010000131">
    <property type="protein sequence ID" value="KAK7813786.1"/>
    <property type="molecule type" value="Genomic_DNA"/>
</dbReference>
<proteinExistence type="predicted"/>
<dbReference type="Proteomes" id="UP001488838">
    <property type="component" value="Unassembled WGS sequence"/>
</dbReference>
<reference evidence="2 3" key="1">
    <citation type="journal article" date="2023" name="bioRxiv">
        <title>Conserved and derived expression patterns and positive selection on dental genes reveal complex evolutionary context of ever-growing rodent molars.</title>
        <authorList>
            <person name="Calamari Z.T."/>
            <person name="Song A."/>
            <person name="Cohen E."/>
            <person name="Akter M."/>
            <person name="Roy R.D."/>
            <person name="Hallikas O."/>
            <person name="Christensen M.M."/>
            <person name="Li P."/>
            <person name="Marangoni P."/>
            <person name="Jernvall J."/>
            <person name="Klein O.D."/>
        </authorList>
    </citation>
    <scope>NUCLEOTIDE SEQUENCE [LARGE SCALE GENOMIC DNA]</scope>
    <source>
        <strain evidence="2">V071</strain>
    </source>
</reference>
<evidence type="ECO:0000313" key="3">
    <source>
        <dbReference type="Proteomes" id="UP001488838"/>
    </source>
</evidence>
<feature type="region of interest" description="Disordered" evidence="1">
    <location>
        <begin position="205"/>
        <end position="232"/>
    </location>
</feature>
<gene>
    <name evidence="2" type="ORF">U0070_003695</name>
</gene>
<sequence length="327" mass="36052">MRSCEQVAQRSIGKTGDKAKPAVKNCKKLITPTPHACVTLMSGTIVYHTGSTTTLPKILDIRSANYLDIRKSSCNQPKSLLEHQEECEESPGRLGKESRSGDLRICCMQISLAQCFRPRAISDSLHFTVYLAFARQEDIGKISSKKEHELLSLCAPASEGKKKVQESTPRVLLGMLTFALSCLWRKSLGITEVAVKGRAVVRRSRADATKDQESSGPAYTGAHHLKPPPWQPEERLICNTPVSVRNAVAGSEVEGVDPQGIRYKGEASGRALRIERRSMDHGLLNGMGLERREVSPQTLGELGFQEQKHPVTNNQDKTVVAPRDEML</sequence>
<accession>A0AAW0IHN0</accession>
<organism evidence="2 3">
    <name type="scientific">Myodes glareolus</name>
    <name type="common">Bank vole</name>
    <name type="synonym">Clethrionomys glareolus</name>
    <dbReference type="NCBI Taxonomy" id="447135"/>
    <lineage>
        <taxon>Eukaryota</taxon>
        <taxon>Metazoa</taxon>
        <taxon>Chordata</taxon>
        <taxon>Craniata</taxon>
        <taxon>Vertebrata</taxon>
        <taxon>Euteleostomi</taxon>
        <taxon>Mammalia</taxon>
        <taxon>Eutheria</taxon>
        <taxon>Euarchontoglires</taxon>
        <taxon>Glires</taxon>
        <taxon>Rodentia</taxon>
        <taxon>Myomorpha</taxon>
        <taxon>Muroidea</taxon>
        <taxon>Cricetidae</taxon>
        <taxon>Arvicolinae</taxon>
        <taxon>Myodes</taxon>
    </lineage>
</organism>
<comment type="caution">
    <text evidence="2">The sequence shown here is derived from an EMBL/GenBank/DDBJ whole genome shotgun (WGS) entry which is preliminary data.</text>
</comment>
<name>A0AAW0IHN0_MYOGA</name>
<protein>
    <submittedName>
        <fullName evidence="2">Uncharacterized protein</fullName>
    </submittedName>
</protein>